<comment type="caution">
    <text evidence="1">The sequence shown here is derived from an EMBL/GenBank/DDBJ whole genome shotgun (WGS) entry which is preliminary data.</text>
</comment>
<dbReference type="EMBL" id="JBHSMJ010000043">
    <property type="protein sequence ID" value="MFC5452238.1"/>
    <property type="molecule type" value="Genomic_DNA"/>
</dbReference>
<gene>
    <name evidence="1" type="ORF">ACFPOG_28930</name>
</gene>
<evidence type="ECO:0000313" key="2">
    <source>
        <dbReference type="Proteomes" id="UP001596044"/>
    </source>
</evidence>
<evidence type="ECO:0000313" key="1">
    <source>
        <dbReference type="EMBL" id="MFC5452238.1"/>
    </source>
</evidence>
<proteinExistence type="predicted"/>
<sequence length="138" mass="15991">MNYQKALLEKVKNIGFNDPVGPLITINEFFSGNTDDFSIAANIDNHPTVDEFQKDLNEIQLDNGIENILIEITDIDENQWPYSERIYIIGTIEKNELIMKLDVLEPTEVEEENSFVQSTKSKFNLQSNNSKIYSVWWD</sequence>
<reference evidence="2" key="1">
    <citation type="journal article" date="2019" name="Int. J. Syst. Evol. Microbiol.">
        <title>The Global Catalogue of Microorganisms (GCM) 10K type strain sequencing project: providing services to taxonomists for standard genome sequencing and annotation.</title>
        <authorList>
            <consortium name="The Broad Institute Genomics Platform"/>
            <consortium name="The Broad Institute Genome Sequencing Center for Infectious Disease"/>
            <person name="Wu L."/>
            <person name="Ma J."/>
        </authorList>
    </citation>
    <scope>NUCLEOTIDE SEQUENCE [LARGE SCALE GENOMIC DNA]</scope>
    <source>
        <strain evidence="2">KACC 11904</strain>
    </source>
</reference>
<keyword evidence="2" id="KW-1185">Reference proteome</keyword>
<evidence type="ECO:0008006" key="3">
    <source>
        <dbReference type="Google" id="ProtNLM"/>
    </source>
</evidence>
<accession>A0ABW0KFL1</accession>
<dbReference type="Proteomes" id="UP001596044">
    <property type="component" value="Unassembled WGS sequence"/>
</dbReference>
<protein>
    <recommendedName>
        <fullName evidence="3">DUF4253 domain-containing protein</fullName>
    </recommendedName>
</protein>
<organism evidence="1 2">
    <name type="scientific">Paenibacillus aestuarii</name>
    <dbReference type="NCBI Taxonomy" id="516965"/>
    <lineage>
        <taxon>Bacteria</taxon>
        <taxon>Bacillati</taxon>
        <taxon>Bacillota</taxon>
        <taxon>Bacilli</taxon>
        <taxon>Bacillales</taxon>
        <taxon>Paenibacillaceae</taxon>
        <taxon>Paenibacillus</taxon>
    </lineage>
</organism>
<dbReference type="RefSeq" id="WP_270880241.1">
    <property type="nucleotide sequence ID" value="NZ_JAQFVF010000031.1"/>
</dbReference>
<name>A0ABW0KFL1_9BACL</name>